<keyword evidence="9 12" id="KW-0472">Membrane</keyword>
<keyword evidence="8" id="KW-0443">Lipid metabolism</keyword>
<evidence type="ECO:0000256" key="10">
    <source>
        <dbReference type="ARBA" id="ARBA00023209"/>
    </source>
</evidence>
<keyword evidence="3" id="KW-0808">Transferase</keyword>
<dbReference type="Gene3D" id="1.20.120.1630">
    <property type="match status" value="1"/>
</dbReference>
<keyword evidence="6" id="KW-0256">Endoplasmic reticulum</keyword>
<dbReference type="Pfam" id="PF04191">
    <property type="entry name" value="PEMT"/>
    <property type="match status" value="1"/>
</dbReference>
<evidence type="ECO:0000256" key="9">
    <source>
        <dbReference type="ARBA" id="ARBA00023136"/>
    </source>
</evidence>
<keyword evidence="2" id="KW-0444">Lipid biosynthesis</keyword>
<evidence type="ECO:0000313" key="14">
    <source>
        <dbReference type="Proteomes" id="UP001497453"/>
    </source>
</evidence>
<keyword evidence="7 12" id="KW-1133">Transmembrane helix</keyword>
<keyword evidence="11" id="KW-1208">Phospholipid metabolism</keyword>
<evidence type="ECO:0000256" key="11">
    <source>
        <dbReference type="ARBA" id="ARBA00023264"/>
    </source>
</evidence>
<dbReference type="PANTHER" id="PTHR12714:SF9">
    <property type="entry name" value="PROTEIN-S-ISOPRENYLCYSTEINE O-METHYLTRANSFERASE"/>
    <property type="match status" value="1"/>
</dbReference>
<keyword evidence="5 12" id="KW-0812">Transmembrane</keyword>
<keyword evidence="14" id="KW-1185">Reference proteome</keyword>
<dbReference type="PANTHER" id="PTHR12714">
    <property type="entry name" value="PROTEIN-S ISOPRENYLCYSTEINE O-METHYLTRANSFERASE"/>
    <property type="match status" value="1"/>
</dbReference>
<evidence type="ECO:0000256" key="2">
    <source>
        <dbReference type="ARBA" id="ARBA00022516"/>
    </source>
</evidence>
<evidence type="ECO:0000256" key="4">
    <source>
        <dbReference type="ARBA" id="ARBA00022691"/>
    </source>
</evidence>
<protein>
    <recommendedName>
        <fullName evidence="15">Protein-S-isoprenylcysteine O-methyltransferase</fullName>
    </recommendedName>
</protein>
<dbReference type="Proteomes" id="UP001497453">
    <property type="component" value="Chromosome 3"/>
</dbReference>
<sequence length="244" mass="28061">MHHALLRVPILIFNMWLGYKGGKSPNPPPKVQEQVKFQADERTKDFFSRIAWWYTPFGMVLLQLGVIMDIYVIVSTIYPSLQIQSINSLGYFTPSPAAFERIRASPSFIFGFLMLATGTIIRVACYRALGKQFTYELSVRRDDKLITHGPYKLVRHPSYTGVLFFLDGALICQMSSGSWWAENGLWDTTFGKVYGITLLIFAASCEWSMISRTWKEDQVMKEVHKSQWEAWAKQTPHRMVPGIF</sequence>
<organism evidence="13 14">
    <name type="scientific">Somion occarium</name>
    <dbReference type="NCBI Taxonomy" id="3059160"/>
    <lineage>
        <taxon>Eukaryota</taxon>
        <taxon>Fungi</taxon>
        <taxon>Dikarya</taxon>
        <taxon>Basidiomycota</taxon>
        <taxon>Agaricomycotina</taxon>
        <taxon>Agaricomycetes</taxon>
        <taxon>Polyporales</taxon>
        <taxon>Cerrenaceae</taxon>
        <taxon>Somion</taxon>
    </lineage>
</organism>
<dbReference type="EMBL" id="OZ037946">
    <property type="protein sequence ID" value="CAL1703509.1"/>
    <property type="molecule type" value="Genomic_DNA"/>
</dbReference>
<feature type="transmembrane region" description="Helical" evidence="12">
    <location>
        <begin position="108"/>
        <end position="129"/>
    </location>
</feature>
<accession>A0ABP1D9Y3</accession>
<reference evidence="14" key="1">
    <citation type="submission" date="2024-04" db="EMBL/GenBank/DDBJ databases">
        <authorList>
            <person name="Shaw F."/>
            <person name="Minotto A."/>
        </authorList>
    </citation>
    <scope>NUCLEOTIDE SEQUENCE [LARGE SCALE GENOMIC DNA]</scope>
</reference>
<evidence type="ECO:0000256" key="1">
    <source>
        <dbReference type="ARBA" id="ARBA00004127"/>
    </source>
</evidence>
<feature type="transmembrane region" description="Helical" evidence="12">
    <location>
        <begin position="51"/>
        <end position="74"/>
    </location>
</feature>
<evidence type="ECO:0000256" key="6">
    <source>
        <dbReference type="ARBA" id="ARBA00022824"/>
    </source>
</evidence>
<name>A0ABP1D9Y3_9APHY</name>
<keyword evidence="3" id="KW-0489">Methyltransferase</keyword>
<proteinExistence type="predicted"/>
<evidence type="ECO:0000256" key="12">
    <source>
        <dbReference type="SAM" id="Phobius"/>
    </source>
</evidence>
<dbReference type="InterPro" id="IPR007318">
    <property type="entry name" value="Phopholipid_MeTrfase"/>
</dbReference>
<evidence type="ECO:0008006" key="15">
    <source>
        <dbReference type="Google" id="ProtNLM"/>
    </source>
</evidence>
<keyword evidence="10" id="KW-0594">Phospholipid biosynthesis</keyword>
<evidence type="ECO:0000256" key="5">
    <source>
        <dbReference type="ARBA" id="ARBA00022692"/>
    </source>
</evidence>
<evidence type="ECO:0000313" key="13">
    <source>
        <dbReference type="EMBL" id="CAL1703509.1"/>
    </source>
</evidence>
<evidence type="ECO:0000256" key="3">
    <source>
        <dbReference type="ARBA" id="ARBA00022603"/>
    </source>
</evidence>
<gene>
    <name evidence="13" type="ORF">GFSPODELE1_LOCUS4613</name>
</gene>
<keyword evidence="4" id="KW-0949">S-adenosyl-L-methionine</keyword>
<evidence type="ECO:0000256" key="8">
    <source>
        <dbReference type="ARBA" id="ARBA00023098"/>
    </source>
</evidence>
<comment type="subcellular location">
    <subcellularLocation>
        <location evidence="1">Endomembrane system</location>
        <topology evidence="1">Multi-pass membrane protein</topology>
    </subcellularLocation>
</comment>
<evidence type="ECO:0000256" key="7">
    <source>
        <dbReference type="ARBA" id="ARBA00022989"/>
    </source>
</evidence>